<protein>
    <submittedName>
        <fullName evidence="1">Uncharacterized protein</fullName>
    </submittedName>
</protein>
<gene>
    <name evidence="1" type="ORF">AXG93_1865s1190</name>
</gene>
<evidence type="ECO:0000313" key="2">
    <source>
        <dbReference type="Proteomes" id="UP000077202"/>
    </source>
</evidence>
<proteinExistence type="predicted"/>
<comment type="caution">
    <text evidence="1">The sequence shown here is derived from an EMBL/GenBank/DDBJ whole genome shotgun (WGS) entry which is preliminary data.</text>
</comment>
<accession>A0A176WI59</accession>
<keyword evidence="2" id="KW-1185">Reference proteome</keyword>
<name>A0A176WI59_MARPO</name>
<dbReference type="EMBL" id="LVLJ01000872">
    <property type="protein sequence ID" value="OAE32261.1"/>
    <property type="molecule type" value="Genomic_DNA"/>
</dbReference>
<evidence type="ECO:0000313" key="1">
    <source>
        <dbReference type="EMBL" id="OAE32261.1"/>
    </source>
</evidence>
<reference evidence="1" key="1">
    <citation type="submission" date="2016-03" db="EMBL/GenBank/DDBJ databases">
        <title>Mechanisms controlling the formation of the plant cell surface in tip-growing cells are functionally conserved among land plants.</title>
        <authorList>
            <person name="Honkanen S."/>
            <person name="Jones V.A."/>
            <person name="Morieri G."/>
            <person name="Champion C."/>
            <person name="Hetherington A.J."/>
            <person name="Kelly S."/>
            <person name="Saint-Marcoux D."/>
            <person name="Proust H."/>
            <person name="Prescott H."/>
            <person name="Dolan L."/>
        </authorList>
    </citation>
    <scope>NUCLEOTIDE SEQUENCE [LARGE SCALE GENOMIC DNA]</scope>
    <source>
        <tissue evidence="1">Whole gametophyte</tissue>
    </source>
</reference>
<sequence>MKNKLLTSAHDSSDVHPPHSDLCQKQGLELETRITCHGELTWSTLRAPLGDSSSNLKWTFHLVVIAPQIVLILIDPDGHAPTLSDAIIPILHTGAACFPCSSSIPGMTRICRYIRILLPLCRNCSWTISAQNNWRLFANNLTPLTLDLLLCTATGCVPKSPRSSYTIGPKGVRLLGPGDDWAKNYMVLTDKASGRKLIKNLWTGQLDANNNANILTVVQKSKTVTEVWFSDLSGKNVLLGLLQ</sequence>
<dbReference type="AlphaFoldDB" id="A0A176WI59"/>
<dbReference type="Proteomes" id="UP000077202">
    <property type="component" value="Unassembled WGS sequence"/>
</dbReference>
<organism evidence="1 2">
    <name type="scientific">Marchantia polymorpha subsp. ruderalis</name>
    <dbReference type="NCBI Taxonomy" id="1480154"/>
    <lineage>
        <taxon>Eukaryota</taxon>
        <taxon>Viridiplantae</taxon>
        <taxon>Streptophyta</taxon>
        <taxon>Embryophyta</taxon>
        <taxon>Marchantiophyta</taxon>
        <taxon>Marchantiopsida</taxon>
        <taxon>Marchantiidae</taxon>
        <taxon>Marchantiales</taxon>
        <taxon>Marchantiaceae</taxon>
        <taxon>Marchantia</taxon>
    </lineage>
</organism>